<keyword evidence="10" id="KW-1185">Reference proteome</keyword>
<name>A0A183BHG8_GLOPA</name>
<dbReference type="AlphaFoldDB" id="A0A183BHG8"/>
<keyword evidence="6 9" id="KW-1133">Transmembrane helix</keyword>
<feature type="transmembrane region" description="Helical" evidence="9">
    <location>
        <begin position="78"/>
        <end position="100"/>
    </location>
</feature>
<evidence type="ECO:0000256" key="6">
    <source>
        <dbReference type="ARBA" id="ARBA00022989"/>
    </source>
</evidence>
<dbReference type="PRINTS" id="PR00173">
    <property type="entry name" value="EDTRNSPORT"/>
</dbReference>
<feature type="transmembrane region" description="Helical" evidence="9">
    <location>
        <begin position="6"/>
        <end position="26"/>
    </location>
</feature>
<feature type="transmembrane region" description="Helical" evidence="9">
    <location>
        <begin position="211"/>
        <end position="233"/>
    </location>
</feature>
<dbReference type="PROSITE" id="PS00713">
    <property type="entry name" value="NA_DICARBOXYL_SYMP_1"/>
    <property type="match status" value="1"/>
</dbReference>
<keyword evidence="7 9" id="KW-0472">Membrane</keyword>
<keyword evidence="3 9" id="KW-0813">Transport</keyword>
<evidence type="ECO:0000256" key="8">
    <source>
        <dbReference type="ARBA" id="ARBA00023180"/>
    </source>
</evidence>
<dbReference type="InterPro" id="IPR050746">
    <property type="entry name" value="DAACS"/>
</dbReference>
<keyword evidence="8" id="KW-0325">Glycoprotein</keyword>
<dbReference type="InterPro" id="IPR018107">
    <property type="entry name" value="Na-dicarboxylate_symporter_CS"/>
</dbReference>
<evidence type="ECO:0000313" key="11">
    <source>
        <dbReference type="WBParaSite" id="GPLIN_000004600"/>
    </source>
</evidence>
<feature type="transmembrane region" description="Helical" evidence="9">
    <location>
        <begin position="46"/>
        <end position="66"/>
    </location>
</feature>
<sequence>MENLILVLTLISVFVGIGAGFFARQFNPSRRTIDMVGFPGELFMNVLKLLILPLIAASLVSGLSQLDARQSGRIGAFAMLYYVITMVLAVATGICMVLIIHPGDPRIKEQFASESADSHAANVSSLEKLMDLLRNMFPDNIVQATFQQVETEYREIRPTTNISSTTVIVQAVHRHIDGMNTLGMIVFFIAVGLIMGNLGREAKPLADVFIALNKVVISLVDFVMWSVRFSVFFSKLSNHSIQSFPFWYSPVGIASLIAAKILEIQDLPSTARMLALYVLTVCIGLMVHLFLTLPAILFVATRKNPYRFMRGMLQAAITALGTASTAASLPVTFRCVEQNNGVDPKYTKFVLPVGALVNMDGTALYEAVASIFIAQLNGMEMTPTTVLTMAFTSTLASIGAASMPSAGLVTMLIVLTAVGLPASDVTMIIAVDWLLDRIRTATNVVGDGMGCGFVEAMIERRPKFEEPSESANSPNGTKEATENAMEQLQIACLTMQNGNCRRRTISASAAAEEAGGMEGRHILV</sequence>
<keyword evidence="4 9" id="KW-0812">Transmembrane</keyword>
<feature type="transmembrane region" description="Helical" evidence="9">
    <location>
        <begin position="312"/>
        <end position="333"/>
    </location>
</feature>
<evidence type="ECO:0000256" key="4">
    <source>
        <dbReference type="ARBA" id="ARBA00022692"/>
    </source>
</evidence>
<feature type="transmembrane region" description="Helical" evidence="9">
    <location>
        <begin position="386"/>
        <end position="403"/>
    </location>
</feature>
<dbReference type="InterPro" id="IPR036458">
    <property type="entry name" value="Na:dicarbo_symporter_sf"/>
</dbReference>
<dbReference type="WBParaSite" id="GPLIN_000004600">
    <property type="protein sequence ID" value="GPLIN_000004600"/>
    <property type="gene ID" value="GPLIN_000004600"/>
</dbReference>
<accession>A0A183BHG8</accession>
<evidence type="ECO:0000313" key="10">
    <source>
        <dbReference type="Proteomes" id="UP000050741"/>
    </source>
</evidence>
<protein>
    <recommendedName>
        <fullName evidence="9">Amino acid transporter</fullName>
    </recommendedName>
</protein>
<keyword evidence="5 9" id="KW-0769">Symport</keyword>
<evidence type="ECO:0000256" key="3">
    <source>
        <dbReference type="ARBA" id="ARBA00022448"/>
    </source>
</evidence>
<dbReference type="GO" id="GO:0005313">
    <property type="term" value="F:L-glutamate transmembrane transporter activity"/>
    <property type="evidence" value="ECO:0007669"/>
    <property type="project" value="TreeGrafter"/>
</dbReference>
<evidence type="ECO:0000256" key="7">
    <source>
        <dbReference type="ARBA" id="ARBA00023136"/>
    </source>
</evidence>
<organism evidence="10 11">
    <name type="scientific">Globodera pallida</name>
    <name type="common">Potato cyst nematode worm</name>
    <name type="synonym">Heterodera pallida</name>
    <dbReference type="NCBI Taxonomy" id="36090"/>
    <lineage>
        <taxon>Eukaryota</taxon>
        <taxon>Metazoa</taxon>
        <taxon>Ecdysozoa</taxon>
        <taxon>Nematoda</taxon>
        <taxon>Chromadorea</taxon>
        <taxon>Rhabditida</taxon>
        <taxon>Tylenchina</taxon>
        <taxon>Tylenchomorpha</taxon>
        <taxon>Tylenchoidea</taxon>
        <taxon>Heteroderidae</taxon>
        <taxon>Heteroderinae</taxon>
        <taxon>Globodera</taxon>
    </lineage>
</organism>
<dbReference type="PANTHER" id="PTHR11958:SF63">
    <property type="entry name" value="AMINO ACID TRANSPORTER"/>
    <property type="match status" value="1"/>
</dbReference>
<comment type="subcellular location">
    <subcellularLocation>
        <location evidence="1 9">Membrane</location>
        <topology evidence="1 9">Multi-pass membrane protein</topology>
    </subcellularLocation>
</comment>
<evidence type="ECO:0000256" key="9">
    <source>
        <dbReference type="RuleBase" id="RU361216"/>
    </source>
</evidence>
<comment type="caution">
    <text evidence="9">Lacks conserved residue(s) required for the propagation of feature annotation.</text>
</comment>
<reference evidence="11" key="2">
    <citation type="submission" date="2016-06" db="UniProtKB">
        <authorList>
            <consortium name="WormBaseParasite"/>
        </authorList>
    </citation>
    <scope>IDENTIFICATION</scope>
</reference>
<proteinExistence type="inferred from homology"/>
<dbReference type="GO" id="GO:0005886">
    <property type="term" value="C:plasma membrane"/>
    <property type="evidence" value="ECO:0007669"/>
    <property type="project" value="TreeGrafter"/>
</dbReference>
<feature type="transmembrane region" description="Helical" evidence="9">
    <location>
        <begin position="353"/>
        <end position="374"/>
    </location>
</feature>
<dbReference type="Pfam" id="PF00375">
    <property type="entry name" value="SDF"/>
    <property type="match status" value="2"/>
</dbReference>
<comment type="similarity">
    <text evidence="2 9">Belongs to the dicarboxylate/amino acid:cation symporter (DAACS) (TC 2.A.23) family.</text>
</comment>
<feature type="transmembrane region" description="Helical" evidence="9">
    <location>
        <begin position="274"/>
        <end position="300"/>
    </location>
</feature>
<feature type="transmembrane region" description="Helical" evidence="9">
    <location>
        <begin position="245"/>
        <end position="262"/>
    </location>
</feature>
<feature type="transmembrane region" description="Helical" evidence="9">
    <location>
        <begin position="181"/>
        <end position="199"/>
    </location>
</feature>
<evidence type="ECO:0000256" key="2">
    <source>
        <dbReference type="ARBA" id="ARBA00006148"/>
    </source>
</evidence>
<dbReference type="PANTHER" id="PTHR11958">
    <property type="entry name" value="SODIUM/DICARBOXYLATE SYMPORTER-RELATED"/>
    <property type="match status" value="1"/>
</dbReference>
<dbReference type="InterPro" id="IPR001991">
    <property type="entry name" value="Na-dicarboxylate_symporter"/>
</dbReference>
<feature type="transmembrane region" description="Helical" evidence="9">
    <location>
        <begin position="409"/>
        <end position="435"/>
    </location>
</feature>
<evidence type="ECO:0000256" key="5">
    <source>
        <dbReference type="ARBA" id="ARBA00022847"/>
    </source>
</evidence>
<dbReference type="SUPFAM" id="SSF118215">
    <property type="entry name" value="Proton glutamate symport protein"/>
    <property type="match status" value="1"/>
</dbReference>
<dbReference type="Proteomes" id="UP000050741">
    <property type="component" value="Unassembled WGS sequence"/>
</dbReference>
<dbReference type="Gene3D" id="1.10.3860.10">
    <property type="entry name" value="Sodium:dicarboxylate symporter"/>
    <property type="match status" value="1"/>
</dbReference>
<evidence type="ECO:0000256" key="1">
    <source>
        <dbReference type="ARBA" id="ARBA00004141"/>
    </source>
</evidence>
<dbReference type="GO" id="GO:0015501">
    <property type="term" value="F:glutamate:sodium symporter activity"/>
    <property type="evidence" value="ECO:0007669"/>
    <property type="project" value="TreeGrafter"/>
</dbReference>
<reference evidence="10" key="1">
    <citation type="submission" date="2014-05" db="EMBL/GenBank/DDBJ databases">
        <title>The genome and life-stage specific transcriptomes of Globodera pallida elucidate key aspects of plant parasitism by a cyst nematode.</title>
        <authorList>
            <person name="Cotton J.A."/>
            <person name="Lilley C.J."/>
            <person name="Jones L.M."/>
            <person name="Kikuchi T."/>
            <person name="Reid A.J."/>
            <person name="Thorpe P."/>
            <person name="Tsai I.J."/>
            <person name="Beasley H."/>
            <person name="Blok V."/>
            <person name="Cock P.J.A."/>
            <person name="Van den Akker S.E."/>
            <person name="Holroyd N."/>
            <person name="Hunt M."/>
            <person name="Mantelin S."/>
            <person name="Naghra H."/>
            <person name="Pain A."/>
            <person name="Palomares-Rius J.E."/>
            <person name="Zarowiecki M."/>
            <person name="Berriman M."/>
            <person name="Jones J.T."/>
            <person name="Urwin P.E."/>
        </authorList>
    </citation>
    <scope>NUCLEOTIDE SEQUENCE [LARGE SCALE GENOMIC DNA]</scope>
    <source>
        <strain evidence="10">Lindley</strain>
    </source>
</reference>
<dbReference type="GO" id="GO:0015175">
    <property type="term" value="F:neutral L-amino acid transmembrane transporter activity"/>
    <property type="evidence" value="ECO:0007669"/>
    <property type="project" value="TreeGrafter"/>
</dbReference>